<evidence type="ECO:0008006" key="3">
    <source>
        <dbReference type="Google" id="ProtNLM"/>
    </source>
</evidence>
<dbReference type="Proteomes" id="UP000326241">
    <property type="component" value="Unassembled WGS sequence"/>
</dbReference>
<gene>
    <name evidence="1" type="ORF">PS624_01665</name>
</gene>
<dbReference type="RefSeq" id="WP_122586343.1">
    <property type="nucleotide sequence ID" value="NZ_CABVGZ010000013.1"/>
</dbReference>
<evidence type="ECO:0000313" key="1">
    <source>
        <dbReference type="EMBL" id="VVM68246.1"/>
    </source>
</evidence>
<sequence>MAETLLFIPKSERDARSNLEEFIEMCRDRLTVFGECLNWGSNAWPKVGNFTVKGAPARGYTEEQYLNSDILPFSKAYVRYQQGLKPSKLINEFKAIRCIEPALLTVKGKADITLVDTTVMDIAAQFAREYGATAYQAGSALAKLVKFLNDSKIAAKRIEWRNPISKPKEINRTDKETQDKRANKLPDDLQLEGMAEMFANDSQHPRDRFTTSIFALLMCAPSRISEVQQLPLSVLHHDKDTKGIDRLGLRFFGGKGAGWDIKYVTTCFVEIAEEAVRRLSELSAEGRRLAKWYEENPSKFYRHDECPSVKEHAPLSDEHVCLALGLAWAGDKGVIHQFFKGYAPYVEYRKSSKPLTLSFLNDYCHSVLPEGFPYLDDERKLKYSEALCCYRAHEFRLDLSTSRIKLWVPGKSLFTTDLNYIAGQERSIWTRHGYKNPDGTEVTMTSHQVRHLLNTAAQRGNLGQLDIAKWSARANIHQNATYNHMSEDEYVKLSENALPKGVLDKVKQNAPVTLEDLDQVGDAIAHVTIFGFCVHDYSMLPCQKHRDCLNCTEHACIKGDVEKLERLKVQRRLTQVQLDKARLADESGYFGADPWSQHQLKTLERLDQLIGIMGSSEICDGSVIMLNNDQEYSALKRELAARQGTHRLPEPVPEIPLLDFMMDAF</sequence>
<dbReference type="EMBL" id="CABVGZ010000013">
    <property type="protein sequence ID" value="VVM68246.1"/>
    <property type="molecule type" value="Genomic_DNA"/>
</dbReference>
<accession>A0A5E6RJ56</accession>
<proteinExistence type="predicted"/>
<reference evidence="1 2" key="1">
    <citation type="submission" date="2019-09" db="EMBL/GenBank/DDBJ databases">
        <authorList>
            <person name="Chandra G."/>
            <person name="Truman W A."/>
        </authorList>
    </citation>
    <scope>NUCLEOTIDE SEQUENCE [LARGE SCALE GENOMIC DNA]</scope>
    <source>
        <strain evidence="1">PS624</strain>
    </source>
</reference>
<protein>
    <recommendedName>
        <fullName evidence="3">Integrase</fullName>
    </recommendedName>
</protein>
<name>A0A5E6RJ56_PSEFL</name>
<evidence type="ECO:0000313" key="2">
    <source>
        <dbReference type="Proteomes" id="UP000326241"/>
    </source>
</evidence>
<organism evidence="1 2">
    <name type="scientific">Pseudomonas fluorescens</name>
    <dbReference type="NCBI Taxonomy" id="294"/>
    <lineage>
        <taxon>Bacteria</taxon>
        <taxon>Pseudomonadati</taxon>
        <taxon>Pseudomonadota</taxon>
        <taxon>Gammaproteobacteria</taxon>
        <taxon>Pseudomonadales</taxon>
        <taxon>Pseudomonadaceae</taxon>
        <taxon>Pseudomonas</taxon>
    </lineage>
</organism>
<dbReference type="AlphaFoldDB" id="A0A5E6RJ56"/>